<evidence type="ECO:0000313" key="2">
    <source>
        <dbReference type="Proteomes" id="UP000652354"/>
    </source>
</evidence>
<reference evidence="1" key="1">
    <citation type="submission" date="2021-01" db="EMBL/GenBank/DDBJ databases">
        <title>Whole genome shotgun sequence of Demequina activiva NBRC 110675.</title>
        <authorList>
            <person name="Komaki H."/>
            <person name="Tamura T."/>
        </authorList>
    </citation>
    <scope>NUCLEOTIDE SEQUENCE</scope>
    <source>
        <strain evidence="1">NBRC 110675</strain>
    </source>
</reference>
<dbReference type="RefSeq" id="WP_203653711.1">
    <property type="nucleotide sequence ID" value="NZ_BONR01000001.1"/>
</dbReference>
<dbReference type="EMBL" id="BONR01000001">
    <property type="protein sequence ID" value="GIG54198.1"/>
    <property type="molecule type" value="Genomic_DNA"/>
</dbReference>
<sequence>MTVTIAQPGLVWLKDPVNRKTGKPTGKAPVMRHHEDCMHFERAADGSLLGPAPYKATEEQMATIPPCRTCSDTSGSGAPRPRVAADRIGAPCSRCGMTLPLSRVCDNCA</sequence>
<comment type="caution">
    <text evidence="1">The sequence shown here is derived from an EMBL/GenBank/DDBJ whole genome shotgun (WGS) entry which is preliminary data.</text>
</comment>
<keyword evidence="2" id="KW-1185">Reference proteome</keyword>
<organism evidence="1 2">
    <name type="scientific">Demequina activiva</name>
    <dbReference type="NCBI Taxonomy" id="1582364"/>
    <lineage>
        <taxon>Bacteria</taxon>
        <taxon>Bacillati</taxon>
        <taxon>Actinomycetota</taxon>
        <taxon>Actinomycetes</taxon>
        <taxon>Micrococcales</taxon>
        <taxon>Demequinaceae</taxon>
        <taxon>Demequina</taxon>
    </lineage>
</organism>
<proteinExistence type="predicted"/>
<evidence type="ECO:0000313" key="1">
    <source>
        <dbReference type="EMBL" id="GIG54198.1"/>
    </source>
</evidence>
<protein>
    <submittedName>
        <fullName evidence="1">Uncharacterized protein</fullName>
    </submittedName>
</protein>
<name>A0A919Q4L9_9MICO</name>
<dbReference type="Proteomes" id="UP000652354">
    <property type="component" value="Unassembled WGS sequence"/>
</dbReference>
<dbReference type="AlphaFoldDB" id="A0A919Q4L9"/>
<accession>A0A919Q4L9</accession>
<gene>
    <name evidence="1" type="ORF">Dac01nite_09500</name>
</gene>